<accession>A0A9P6EUF1</accession>
<sequence>MTNKKMSHFGWQSKTWAVLMQRVALLTYGGYINRGKHLTYKSKRASYNSISDMKASRLSYATWVVFFLARPTTACLRSEGTIIADPIMGWTIGMSLTDNGVAVSQGGGAHQDEAGDWNLDCDGCTLKIGKMGGKARYTNAGQTYQWLQPVTRELQDCYGACEDRKGACIKCTTYSWDINQYC</sequence>
<organism evidence="1 2">
    <name type="scientific">Crepidotus variabilis</name>
    <dbReference type="NCBI Taxonomy" id="179855"/>
    <lineage>
        <taxon>Eukaryota</taxon>
        <taxon>Fungi</taxon>
        <taxon>Dikarya</taxon>
        <taxon>Basidiomycota</taxon>
        <taxon>Agaricomycotina</taxon>
        <taxon>Agaricomycetes</taxon>
        <taxon>Agaricomycetidae</taxon>
        <taxon>Agaricales</taxon>
        <taxon>Agaricineae</taxon>
        <taxon>Crepidotaceae</taxon>
        <taxon>Crepidotus</taxon>
    </lineage>
</organism>
<gene>
    <name evidence="1" type="ORF">CPB83DRAFT_878705</name>
</gene>
<evidence type="ECO:0000313" key="2">
    <source>
        <dbReference type="Proteomes" id="UP000807306"/>
    </source>
</evidence>
<dbReference type="AlphaFoldDB" id="A0A9P6EUF1"/>
<name>A0A9P6EUF1_9AGAR</name>
<keyword evidence="2" id="KW-1185">Reference proteome</keyword>
<evidence type="ECO:0000313" key="1">
    <source>
        <dbReference type="EMBL" id="KAF9535551.1"/>
    </source>
</evidence>
<reference evidence="1" key="1">
    <citation type="submission" date="2020-11" db="EMBL/GenBank/DDBJ databases">
        <authorList>
            <consortium name="DOE Joint Genome Institute"/>
            <person name="Ahrendt S."/>
            <person name="Riley R."/>
            <person name="Andreopoulos W."/>
            <person name="Labutti K."/>
            <person name="Pangilinan J."/>
            <person name="Ruiz-Duenas F.J."/>
            <person name="Barrasa J.M."/>
            <person name="Sanchez-Garcia M."/>
            <person name="Camarero S."/>
            <person name="Miyauchi S."/>
            <person name="Serrano A."/>
            <person name="Linde D."/>
            <person name="Babiker R."/>
            <person name="Drula E."/>
            <person name="Ayuso-Fernandez I."/>
            <person name="Pacheco R."/>
            <person name="Padilla G."/>
            <person name="Ferreira P."/>
            <person name="Barriuso J."/>
            <person name="Kellner H."/>
            <person name="Castanera R."/>
            <person name="Alfaro M."/>
            <person name="Ramirez L."/>
            <person name="Pisabarro A.G."/>
            <person name="Kuo A."/>
            <person name="Tritt A."/>
            <person name="Lipzen A."/>
            <person name="He G."/>
            <person name="Yan M."/>
            <person name="Ng V."/>
            <person name="Cullen D."/>
            <person name="Martin F."/>
            <person name="Rosso M.-N."/>
            <person name="Henrissat B."/>
            <person name="Hibbett D."/>
            <person name="Martinez A.T."/>
            <person name="Grigoriev I.V."/>
        </authorList>
    </citation>
    <scope>NUCLEOTIDE SEQUENCE</scope>
    <source>
        <strain evidence="1">CBS 506.95</strain>
    </source>
</reference>
<protein>
    <submittedName>
        <fullName evidence="1">Uncharacterized protein</fullName>
    </submittedName>
</protein>
<dbReference type="EMBL" id="MU157824">
    <property type="protein sequence ID" value="KAF9535551.1"/>
    <property type="molecule type" value="Genomic_DNA"/>
</dbReference>
<comment type="caution">
    <text evidence="1">The sequence shown here is derived from an EMBL/GenBank/DDBJ whole genome shotgun (WGS) entry which is preliminary data.</text>
</comment>
<proteinExistence type="predicted"/>
<dbReference type="OrthoDB" id="2827110at2759"/>
<dbReference type="Proteomes" id="UP000807306">
    <property type="component" value="Unassembled WGS sequence"/>
</dbReference>